<dbReference type="Gene3D" id="2.60.40.420">
    <property type="entry name" value="Cupredoxins - blue copper proteins"/>
    <property type="match status" value="1"/>
</dbReference>
<dbReference type="PANTHER" id="PTHR34192">
    <property type="entry name" value="PLASTOCYANIN MAJOR ISOFORM, CHLOROPLASTIC-RELATED"/>
    <property type="match status" value="1"/>
</dbReference>
<dbReference type="Pfam" id="PF00127">
    <property type="entry name" value="Copper-bind"/>
    <property type="match status" value="1"/>
</dbReference>
<dbReference type="GO" id="GO:0016020">
    <property type="term" value="C:membrane"/>
    <property type="evidence" value="ECO:0007669"/>
    <property type="project" value="UniProtKB-SubCell"/>
</dbReference>
<evidence type="ECO:0000256" key="3">
    <source>
        <dbReference type="ARBA" id="ARBA00022723"/>
    </source>
</evidence>
<comment type="caution">
    <text evidence="8">The sequence shown here is derived from an EMBL/GenBank/DDBJ whole genome shotgun (WGS) entry which is preliminary data.</text>
</comment>
<dbReference type="CDD" id="cd04220">
    <property type="entry name" value="Halocyanin"/>
    <property type="match status" value="1"/>
</dbReference>
<dbReference type="GO" id="GO:0009055">
    <property type="term" value="F:electron transfer activity"/>
    <property type="evidence" value="ECO:0007669"/>
    <property type="project" value="InterPro"/>
</dbReference>
<evidence type="ECO:0000256" key="2">
    <source>
        <dbReference type="ARBA" id="ARBA00022448"/>
    </source>
</evidence>
<dbReference type="InterPro" id="IPR008972">
    <property type="entry name" value="Cupredoxin"/>
</dbReference>
<dbReference type="PROSITE" id="PS51257">
    <property type="entry name" value="PROKAR_LIPOPROTEIN"/>
    <property type="match status" value="1"/>
</dbReference>
<keyword evidence="5" id="KW-0186">Copper</keyword>
<keyword evidence="2" id="KW-0813">Transport</keyword>
<evidence type="ECO:0000256" key="1">
    <source>
        <dbReference type="ARBA" id="ARBA00004370"/>
    </source>
</evidence>
<feature type="domain" description="Blue (type 1) copper" evidence="7">
    <location>
        <begin position="41"/>
        <end position="136"/>
    </location>
</feature>
<dbReference type="RefSeq" id="WP_144263085.1">
    <property type="nucleotide sequence ID" value="NZ_QMDX01000013.1"/>
</dbReference>
<dbReference type="PANTHER" id="PTHR34192:SF10">
    <property type="entry name" value="PLASTOCYANIN MAJOR ISOFORM, CHLOROPLASTIC-RELATED"/>
    <property type="match status" value="1"/>
</dbReference>
<dbReference type="GO" id="GO:0005507">
    <property type="term" value="F:copper ion binding"/>
    <property type="evidence" value="ECO:0007669"/>
    <property type="project" value="InterPro"/>
</dbReference>
<evidence type="ECO:0000313" key="8">
    <source>
        <dbReference type="EMBL" id="TSD09350.1"/>
    </source>
</evidence>
<keyword evidence="6" id="KW-0472">Membrane</keyword>
<evidence type="ECO:0000256" key="5">
    <source>
        <dbReference type="ARBA" id="ARBA00023008"/>
    </source>
</evidence>
<dbReference type="PROSITE" id="PS00196">
    <property type="entry name" value="COPPER_BLUE"/>
    <property type="match status" value="1"/>
</dbReference>
<dbReference type="InterPro" id="IPR028871">
    <property type="entry name" value="BlueCu_1_BS"/>
</dbReference>
<dbReference type="InterPro" id="IPR006311">
    <property type="entry name" value="TAT_signal"/>
</dbReference>
<comment type="subcellular location">
    <subcellularLocation>
        <location evidence="1">Membrane</location>
    </subcellularLocation>
</comment>
<proteinExistence type="predicted"/>
<organism evidence="8 9">
    <name type="scientific">Haloglomus irregulare</name>
    <dbReference type="NCBI Taxonomy" id="2234134"/>
    <lineage>
        <taxon>Archaea</taxon>
        <taxon>Methanobacteriati</taxon>
        <taxon>Methanobacteriota</taxon>
        <taxon>Stenosarchaea group</taxon>
        <taxon>Halobacteria</taxon>
        <taxon>Halobacteriales</taxon>
        <taxon>Natronomonadaceae</taxon>
        <taxon>Haloglomus</taxon>
    </lineage>
</organism>
<dbReference type="AlphaFoldDB" id="A0A554MX44"/>
<dbReference type="SUPFAM" id="SSF49503">
    <property type="entry name" value="Cupredoxins"/>
    <property type="match status" value="1"/>
</dbReference>
<keyword evidence="9" id="KW-1185">Reference proteome</keyword>
<keyword evidence="4" id="KW-0249">Electron transport</keyword>
<keyword evidence="3" id="KW-0479">Metal-binding</keyword>
<evidence type="ECO:0000259" key="7">
    <source>
        <dbReference type="Pfam" id="PF00127"/>
    </source>
</evidence>
<dbReference type="PROSITE" id="PS51318">
    <property type="entry name" value="TAT"/>
    <property type="match status" value="1"/>
</dbReference>
<sequence length="138" mass="14328">MDRRTFLATAGAAAAVGLAGCGAAGGSLSETAYDVGMVHNAFQPVEFEASVGDTVVWGNSGSRGHSVTAYGNMIPEDAAYFASGGAASQKEAVSNWPDEGNVRPGETYSYTFEVPGEYRYYCIPHEAAGMKGTVVVTE</sequence>
<evidence type="ECO:0000313" key="9">
    <source>
        <dbReference type="Proteomes" id="UP000319894"/>
    </source>
</evidence>
<evidence type="ECO:0000256" key="6">
    <source>
        <dbReference type="ARBA" id="ARBA00023136"/>
    </source>
</evidence>
<accession>A0A554MX44</accession>
<dbReference type="OrthoDB" id="4392at2157"/>
<reference evidence="8 9" key="1">
    <citation type="submission" date="2018-06" db="EMBL/GenBank/DDBJ databases">
        <title>Natronomonas sp. F16-60 a new haloarchaeon isolated from a solar saltern of Isla Cristina, Huelva, Spain.</title>
        <authorList>
            <person name="Duran-Viseras A."/>
            <person name="Sanchez-Porro C."/>
            <person name="Ventosa A."/>
        </authorList>
    </citation>
    <scope>NUCLEOTIDE SEQUENCE [LARGE SCALE GENOMIC DNA]</scope>
    <source>
        <strain evidence="8 9">F16-60</strain>
    </source>
</reference>
<gene>
    <name evidence="8" type="ORF">DP107_15670</name>
</gene>
<protein>
    <submittedName>
        <fullName evidence="8">Halocyanin</fullName>
    </submittedName>
</protein>
<evidence type="ECO:0000256" key="4">
    <source>
        <dbReference type="ARBA" id="ARBA00022982"/>
    </source>
</evidence>
<dbReference type="EMBL" id="QMDX01000013">
    <property type="protein sequence ID" value="TSD09350.1"/>
    <property type="molecule type" value="Genomic_DNA"/>
</dbReference>
<dbReference type="Proteomes" id="UP000319894">
    <property type="component" value="Unassembled WGS sequence"/>
</dbReference>
<dbReference type="InterPro" id="IPR000923">
    <property type="entry name" value="BlueCu_1"/>
</dbReference>
<name>A0A554MX44_9EURY</name>
<dbReference type="InParanoid" id="A0A554MX44"/>